<evidence type="ECO:0000313" key="3">
    <source>
        <dbReference type="Proteomes" id="UP000310108"/>
    </source>
</evidence>
<name>A0A4U6XU25_9PEZI</name>
<evidence type="ECO:0000313" key="2">
    <source>
        <dbReference type="EMBL" id="TKW59460.1"/>
    </source>
</evidence>
<sequence>MNGIACSRQQESEPNILGGGGSGGSSSGSDVNVSGIKGSGIAGSEFASVQEIDRKMDSLLQAHKDALQTALHHELEIKRLY</sequence>
<dbReference type="EMBL" id="PJEX01000009">
    <property type="protein sequence ID" value="TKW59460.1"/>
    <property type="molecule type" value="Genomic_DNA"/>
</dbReference>
<organism evidence="2 3">
    <name type="scientific">Colletotrichum tanaceti</name>
    <dbReference type="NCBI Taxonomy" id="1306861"/>
    <lineage>
        <taxon>Eukaryota</taxon>
        <taxon>Fungi</taxon>
        <taxon>Dikarya</taxon>
        <taxon>Ascomycota</taxon>
        <taxon>Pezizomycotina</taxon>
        <taxon>Sordariomycetes</taxon>
        <taxon>Hypocreomycetidae</taxon>
        <taxon>Glomerellales</taxon>
        <taxon>Glomerellaceae</taxon>
        <taxon>Colletotrichum</taxon>
        <taxon>Colletotrichum destructivum species complex</taxon>
    </lineage>
</organism>
<feature type="compositionally biased region" description="Gly residues" evidence="1">
    <location>
        <begin position="17"/>
        <end position="26"/>
    </location>
</feature>
<reference evidence="2 3" key="1">
    <citation type="journal article" date="2019" name="PLoS ONE">
        <title>Comparative genome analysis indicates high evolutionary potential of pathogenicity genes in Colletotrichum tanaceti.</title>
        <authorList>
            <person name="Lelwala R.V."/>
            <person name="Korhonen P.K."/>
            <person name="Young N.D."/>
            <person name="Scott J.B."/>
            <person name="Ades P.A."/>
            <person name="Gasser R.B."/>
            <person name="Taylor P.W.J."/>
        </authorList>
    </citation>
    <scope>NUCLEOTIDE SEQUENCE [LARGE SCALE GENOMIC DNA]</scope>
    <source>
        <strain evidence="2">BRIP57314</strain>
    </source>
</reference>
<accession>A0A4U6XU25</accession>
<keyword evidence="3" id="KW-1185">Reference proteome</keyword>
<protein>
    <submittedName>
        <fullName evidence="2">Uncharacterized protein</fullName>
    </submittedName>
</protein>
<gene>
    <name evidence="2" type="ORF">CTA1_11497</name>
</gene>
<feature type="region of interest" description="Disordered" evidence="1">
    <location>
        <begin position="1"/>
        <end position="36"/>
    </location>
</feature>
<proteinExistence type="predicted"/>
<comment type="caution">
    <text evidence="2">The sequence shown here is derived from an EMBL/GenBank/DDBJ whole genome shotgun (WGS) entry which is preliminary data.</text>
</comment>
<evidence type="ECO:0000256" key="1">
    <source>
        <dbReference type="SAM" id="MobiDB-lite"/>
    </source>
</evidence>
<dbReference type="Proteomes" id="UP000310108">
    <property type="component" value="Unassembled WGS sequence"/>
</dbReference>
<dbReference type="AlphaFoldDB" id="A0A4U6XU25"/>